<evidence type="ECO:0000256" key="1">
    <source>
        <dbReference type="SAM" id="MobiDB-lite"/>
    </source>
</evidence>
<dbReference type="WBParaSite" id="Gr19_v10_g2440.t1">
    <property type="protein sequence ID" value="Gr19_v10_g2440.t1"/>
    <property type="gene ID" value="Gr19_v10_g2440"/>
</dbReference>
<feature type="compositionally biased region" description="Basic and acidic residues" evidence="1">
    <location>
        <begin position="145"/>
        <end position="172"/>
    </location>
</feature>
<organism evidence="2 3">
    <name type="scientific">Globodera rostochiensis</name>
    <name type="common">Golden nematode worm</name>
    <name type="synonym">Heterodera rostochiensis</name>
    <dbReference type="NCBI Taxonomy" id="31243"/>
    <lineage>
        <taxon>Eukaryota</taxon>
        <taxon>Metazoa</taxon>
        <taxon>Ecdysozoa</taxon>
        <taxon>Nematoda</taxon>
        <taxon>Chromadorea</taxon>
        <taxon>Rhabditida</taxon>
        <taxon>Tylenchina</taxon>
        <taxon>Tylenchomorpha</taxon>
        <taxon>Tylenchoidea</taxon>
        <taxon>Heteroderidae</taxon>
        <taxon>Heteroderinae</taxon>
        <taxon>Globodera</taxon>
    </lineage>
</organism>
<name>A0A914HNJ9_GLORO</name>
<protein>
    <submittedName>
        <fullName evidence="3">Uncharacterized protein</fullName>
    </submittedName>
</protein>
<feature type="compositionally biased region" description="Basic and acidic residues" evidence="1">
    <location>
        <begin position="88"/>
        <end position="97"/>
    </location>
</feature>
<proteinExistence type="predicted"/>
<sequence length="172" mass="19823">MASFLILNFAIKVEWKINSNQGWCRRRRLVEWRKDGKRSEKKERSRAKNKARPPSHRESQRKPTSEEHQTESELRSGGSTPRSSETTEDQRRPKKCGEPSVGSTESNWRRRSSTGIANSSLKWRAEGSDESAPTSGKGGSTLVHNEGRERNELIPGRDEHNTREEWAKKRRI</sequence>
<reference evidence="3" key="1">
    <citation type="submission" date="2022-11" db="UniProtKB">
        <authorList>
            <consortium name="WormBaseParasite"/>
        </authorList>
    </citation>
    <scope>IDENTIFICATION</scope>
</reference>
<dbReference type="AlphaFoldDB" id="A0A914HNJ9"/>
<feature type="compositionally biased region" description="Basic and acidic residues" evidence="1">
    <location>
        <begin position="34"/>
        <end position="43"/>
    </location>
</feature>
<accession>A0A914HNJ9</accession>
<feature type="compositionally biased region" description="Basic residues" evidence="1">
    <location>
        <begin position="44"/>
        <end position="54"/>
    </location>
</feature>
<evidence type="ECO:0000313" key="2">
    <source>
        <dbReference type="Proteomes" id="UP000887572"/>
    </source>
</evidence>
<dbReference type="Proteomes" id="UP000887572">
    <property type="component" value="Unplaced"/>
</dbReference>
<feature type="region of interest" description="Disordered" evidence="1">
    <location>
        <begin position="34"/>
        <end position="172"/>
    </location>
</feature>
<keyword evidence="2" id="KW-1185">Reference proteome</keyword>
<evidence type="ECO:0000313" key="3">
    <source>
        <dbReference type="WBParaSite" id="Gr19_v10_g2440.t1"/>
    </source>
</evidence>
<feature type="compositionally biased region" description="Basic and acidic residues" evidence="1">
    <location>
        <begin position="55"/>
        <end position="74"/>
    </location>
</feature>